<dbReference type="Pfam" id="PF13460">
    <property type="entry name" value="NAD_binding_10"/>
    <property type="match status" value="1"/>
</dbReference>
<dbReference type="Proteomes" id="UP000825679">
    <property type="component" value="Chromosome"/>
</dbReference>
<evidence type="ECO:0000313" key="3">
    <source>
        <dbReference type="Proteomes" id="UP000825679"/>
    </source>
</evidence>
<keyword evidence="3" id="KW-1185">Reference proteome</keyword>
<dbReference type="Gene3D" id="3.40.50.720">
    <property type="entry name" value="NAD(P)-binding Rossmann-like Domain"/>
    <property type="match status" value="1"/>
</dbReference>
<protein>
    <submittedName>
        <fullName evidence="2">NAD(P)H-binding protein</fullName>
    </submittedName>
</protein>
<proteinExistence type="predicted"/>
<organism evidence="2 3">
    <name type="scientific">Deefgea tanakiae</name>
    <dbReference type="NCBI Taxonomy" id="2865840"/>
    <lineage>
        <taxon>Bacteria</taxon>
        <taxon>Pseudomonadati</taxon>
        <taxon>Pseudomonadota</taxon>
        <taxon>Betaproteobacteria</taxon>
        <taxon>Neisseriales</taxon>
        <taxon>Chitinibacteraceae</taxon>
        <taxon>Deefgea</taxon>
    </lineage>
</organism>
<sequence length="214" mass="23220">MKTVLILGATGAVGRHLLAQALQHPDIARVIAPTRRALPAHAKLENPIVDFESLPLDAPWWHVDAALCALGTTLKTAGSAAAFRRVDYDYILNAAQRLRAAGTPCLVLNSTMGANASARGLYLKTKGETERDVMALGFASLTIVRPSLLNAGKRPEQRLAEDIGLCLDRYLGRWIPLKWRAIEVEKVAQNMLKAALAAKPGVSWLESAELHSEK</sequence>
<gene>
    <name evidence="2" type="ORF">K4H28_04700</name>
</gene>
<name>A0ABX8Z804_9NEIS</name>
<dbReference type="EMBL" id="CP081150">
    <property type="protein sequence ID" value="QZA78714.1"/>
    <property type="molecule type" value="Genomic_DNA"/>
</dbReference>
<dbReference type="InterPro" id="IPR016040">
    <property type="entry name" value="NAD(P)-bd_dom"/>
</dbReference>
<dbReference type="PANTHER" id="PTHR14097:SF7">
    <property type="entry name" value="OXIDOREDUCTASE HTATIP2"/>
    <property type="match status" value="1"/>
</dbReference>
<evidence type="ECO:0000259" key="1">
    <source>
        <dbReference type="Pfam" id="PF13460"/>
    </source>
</evidence>
<dbReference type="InterPro" id="IPR036291">
    <property type="entry name" value="NAD(P)-bd_dom_sf"/>
</dbReference>
<accession>A0ABX8Z804</accession>
<dbReference type="PANTHER" id="PTHR14097">
    <property type="entry name" value="OXIDOREDUCTASE HTATIP2"/>
    <property type="match status" value="1"/>
</dbReference>
<dbReference type="RefSeq" id="WP_221007236.1">
    <property type="nucleotide sequence ID" value="NZ_CP081150.1"/>
</dbReference>
<evidence type="ECO:0000313" key="2">
    <source>
        <dbReference type="EMBL" id="QZA78714.1"/>
    </source>
</evidence>
<dbReference type="SUPFAM" id="SSF51735">
    <property type="entry name" value="NAD(P)-binding Rossmann-fold domains"/>
    <property type="match status" value="1"/>
</dbReference>
<feature type="domain" description="NAD(P)-binding" evidence="1">
    <location>
        <begin position="8"/>
        <end position="161"/>
    </location>
</feature>
<reference evidence="2 3" key="1">
    <citation type="submission" date="2021-08" db="EMBL/GenBank/DDBJ databases">
        <title>complete genome sequencing of Deefgea sp. D25.</title>
        <authorList>
            <person name="Bae J.-W."/>
            <person name="Gim D.-H."/>
        </authorList>
    </citation>
    <scope>NUCLEOTIDE SEQUENCE [LARGE SCALE GENOMIC DNA]</scope>
    <source>
        <strain evidence="2 3">D25</strain>
    </source>
</reference>